<evidence type="ECO:0008006" key="4">
    <source>
        <dbReference type="Google" id="ProtNLM"/>
    </source>
</evidence>
<gene>
    <name evidence="2" type="ORF">GV828_06790</name>
</gene>
<evidence type="ECO:0000256" key="1">
    <source>
        <dbReference type="SAM" id="SignalP"/>
    </source>
</evidence>
<sequence length="153" mass="16119">MKKLFLFVSAIGIMTTLNSCSGDDDSNSNPGQNTGGSISVKINGVSKTFNNVVVDKDTFVEDGETITELGITGTIGNSATEVIMFGVEMGDVGADATFSFRYLNGTNQYFDNGELSSVVQTNSNNKLKGNFSGRLSGSGNTVDLTEGSYDISH</sequence>
<feature type="chain" id="PRO_5047268308" description="Lipoprotein" evidence="1">
    <location>
        <begin position="22"/>
        <end position="153"/>
    </location>
</feature>
<protein>
    <recommendedName>
        <fullName evidence="4">Lipoprotein</fullName>
    </recommendedName>
</protein>
<keyword evidence="1" id="KW-0732">Signal</keyword>
<evidence type="ECO:0000313" key="2">
    <source>
        <dbReference type="EMBL" id="NBL64904.1"/>
    </source>
</evidence>
<dbReference type="EMBL" id="JAABLM010000007">
    <property type="protein sequence ID" value="NBL64904.1"/>
    <property type="molecule type" value="Genomic_DNA"/>
</dbReference>
<proteinExistence type="predicted"/>
<feature type="signal peptide" evidence="1">
    <location>
        <begin position="1"/>
        <end position="21"/>
    </location>
</feature>
<name>A0ABW9Z8G2_9FLAO</name>
<comment type="caution">
    <text evidence="2">The sequence shown here is derived from an EMBL/GenBank/DDBJ whole genome shotgun (WGS) entry which is preliminary data.</text>
</comment>
<reference evidence="3" key="1">
    <citation type="submission" date="2020-01" db="EMBL/GenBank/DDBJ databases">
        <title>Sphingomonas sp. strain CSW-10.</title>
        <authorList>
            <person name="Chen W.-M."/>
        </authorList>
    </citation>
    <scope>NUCLEOTIDE SEQUENCE [LARGE SCALE GENOMIC DNA]</scope>
    <source>
        <strain evidence="3">NST-5</strain>
    </source>
</reference>
<evidence type="ECO:0000313" key="3">
    <source>
        <dbReference type="Proteomes" id="UP000798602"/>
    </source>
</evidence>
<organism evidence="2 3">
    <name type="scientific">Flavobacterium ichthyis</name>
    <dbReference type="NCBI Taxonomy" id="2698827"/>
    <lineage>
        <taxon>Bacteria</taxon>
        <taxon>Pseudomonadati</taxon>
        <taxon>Bacteroidota</taxon>
        <taxon>Flavobacteriia</taxon>
        <taxon>Flavobacteriales</taxon>
        <taxon>Flavobacteriaceae</taxon>
        <taxon>Flavobacterium</taxon>
    </lineage>
</organism>
<accession>A0ABW9Z8G2</accession>
<dbReference type="Proteomes" id="UP000798602">
    <property type="component" value="Unassembled WGS sequence"/>
</dbReference>
<keyword evidence="3" id="KW-1185">Reference proteome</keyword>
<dbReference type="RefSeq" id="WP_166536734.1">
    <property type="nucleotide sequence ID" value="NZ_JAABLM010000007.1"/>
</dbReference>